<dbReference type="RefSeq" id="WP_179632759.1">
    <property type="nucleotide sequence ID" value="NZ_CAXYYM010000011.1"/>
</dbReference>
<keyword evidence="1" id="KW-0732">Signal</keyword>
<reference evidence="2 3" key="1">
    <citation type="submission" date="2020-07" db="EMBL/GenBank/DDBJ databases">
        <title>Genomic Encyclopedia of Archaeal and Bacterial Type Strains, Phase II (KMG-II): from individual species to whole genera.</title>
        <authorList>
            <person name="Goeker M."/>
        </authorList>
    </citation>
    <scope>NUCLEOTIDE SEQUENCE [LARGE SCALE GENOMIC DNA]</scope>
    <source>
        <strain evidence="2 3">DSM 21226</strain>
    </source>
</reference>
<comment type="caution">
    <text evidence="2">The sequence shown here is derived from an EMBL/GenBank/DDBJ whole genome shotgun (WGS) entry which is preliminary data.</text>
</comment>
<evidence type="ECO:0008006" key="4">
    <source>
        <dbReference type="Google" id="ProtNLM"/>
    </source>
</evidence>
<gene>
    <name evidence="2" type="ORF">BDD16_000785</name>
</gene>
<organism evidence="2 3">
    <name type="scientific">Sphaerotilus montanus</name>
    <dbReference type="NCBI Taxonomy" id="522889"/>
    <lineage>
        <taxon>Bacteria</taxon>
        <taxon>Pseudomonadati</taxon>
        <taxon>Pseudomonadota</taxon>
        <taxon>Betaproteobacteria</taxon>
        <taxon>Burkholderiales</taxon>
        <taxon>Sphaerotilaceae</taxon>
        <taxon>Sphaerotilus</taxon>
    </lineage>
</organism>
<evidence type="ECO:0000313" key="2">
    <source>
        <dbReference type="EMBL" id="NYG31799.1"/>
    </source>
</evidence>
<sequence>MSRRLLFTLFAALLLLCAGLSGAARAAVMAVHLVERVAVADSPCCAPLPSLPSGERVPNDPLPMAEPGGAVELADVPLLPGSVPALPLYLGEHLPPRPVLHAGHPAPCLDGLLRPPSRRV</sequence>
<dbReference type="AlphaFoldDB" id="A0A7Y9UAV7"/>
<protein>
    <recommendedName>
        <fullName evidence="4">Secreted protein</fullName>
    </recommendedName>
</protein>
<accession>A0A7Y9UAV7</accession>
<dbReference type="EMBL" id="JACCFH010000001">
    <property type="protein sequence ID" value="NYG31799.1"/>
    <property type="molecule type" value="Genomic_DNA"/>
</dbReference>
<dbReference type="Proteomes" id="UP000518288">
    <property type="component" value="Unassembled WGS sequence"/>
</dbReference>
<evidence type="ECO:0000256" key="1">
    <source>
        <dbReference type="SAM" id="SignalP"/>
    </source>
</evidence>
<feature type="signal peptide" evidence="1">
    <location>
        <begin position="1"/>
        <end position="26"/>
    </location>
</feature>
<name>A0A7Y9UAV7_9BURK</name>
<keyword evidence="3" id="KW-1185">Reference proteome</keyword>
<feature type="chain" id="PRO_5030871887" description="Secreted protein" evidence="1">
    <location>
        <begin position="27"/>
        <end position="120"/>
    </location>
</feature>
<proteinExistence type="predicted"/>
<evidence type="ECO:0000313" key="3">
    <source>
        <dbReference type="Proteomes" id="UP000518288"/>
    </source>
</evidence>